<name>A0A8T1KHK5_9STRA</name>
<evidence type="ECO:0000313" key="1">
    <source>
        <dbReference type="EMBL" id="KAG2945497.1"/>
    </source>
</evidence>
<sequence>MVLSVGSQEGLNLSTRTDLVSDLALNGASPPVFFSYRLQISSRSANRKS</sequence>
<proteinExistence type="predicted"/>
<accession>A0A8T1KHK5</accession>
<protein>
    <submittedName>
        <fullName evidence="1">Uncharacterized protein</fullName>
    </submittedName>
</protein>
<dbReference type="EMBL" id="RCMK01000181">
    <property type="protein sequence ID" value="KAG2945497.1"/>
    <property type="molecule type" value="Genomic_DNA"/>
</dbReference>
<evidence type="ECO:0000313" key="2">
    <source>
        <dbReference type="Proteomes" id="UP000736787"/>
    </source>
</evidence>
<gene>
    <name evidence="1" type="ORF">PC117_g8385</name>
</gene>
<organism evidence="1 2">
    <name type="scientific">Phytophthora cactorum</name>
    <dbReference type="NCBI Taxonomy" id="29920"/>
    <lineage>
        <taxon>Eukaryota</taxon>
        <taxon>Sar</taxon>
        <taxon>Stramenopiles</taxon>
        <taxon>Oomycota</taxon>
        <taxon>Peronosporomycetes</taxon>
        <taxon>Peronosporales</taxon>
        <taxon>Peronosporaceae</taxon>
        <taxon>Phytophthora</taxon>
    </lineage>
</organism>
<dbReference type="Proteomes" id="UP000736787">
    <property type="component" value="Unassembled WGS sequence"/>
</dbReference>
<reference evidence="1" key="1">
    <citation type="submission" date="2018-10" db="EMBL/GenBank/DDBJ databases">
        <title>Effector identification in a new, highly contiguous assembly of the strawberry crown rot pathogen Phytophthora cactorum.</title>
        <authorList>
            <person name="Armitage A.D."/>
            <person name="Nellist C.F."/>
            <person name="Bates H."/>
            <person name="Vickerstaff R.J."/>
            <person name="Harrison R.J."/>
        </authorList>
    </citation>
    <scope>NUCLEOTIDE SEQUENCE</scope>
    <source>
        <strain evidence="1">4040</strain>
    </source>
</reference>
<comment type="caution">
    <text evidence="1">The sequence shown here is derived from an EMBL/GenBank/DDBJ whole genome shotgun (WGS) entry which is preliminary data.</text>
</comment>
<dbReference type="AlphaFoldDB" id="A0A8T1KHK5"/>